<feature type="signal peptide" evidence="2">
    <location>
        <begin position="1"/>
        <end position="25"/>
    </location>
</feature>
<evidence type="ECO:0000256" key="1">
    <source>
        <dbReference type="SAM" id="MobiDB-lite"/>
    </source>
</evidence>
<dbReference type="InterPro" id="IPR019606">
    <property type="entry name" value="GerMN"/>
</dbReference>
<dbReference type="Pfam" id="PF10647">
    <property type="entry name" value="Gmad1"/>
    <property type="match status" value="1"/>
</dbReference>
<feature type="region of interest" description="Disordered" evidence="1">
    <location>
        <begin position="28"/>
        <end position="53"/>
    </location>
</feature>
<keyword evidence="2" id="KW-0732">Signal</keyword>
<evidence type="ECO:0000259" key="3">
    <source>
        <dbReference type="SMART" id="SM00909"/>
    </source>
</evidence>
<sequence length="578" mass="62327">MRSDRGFVRTCALLLVTFLSVSACASIPTSSDPKAVKRVEEDERDTTVPTPEKGLGPLALVRSFLGASAVPDKNYAAARKHLASGVSDSWKPPRELLIVTGVNTLPLPSPPEASEGVSMVGLRVTKVGRLLPDRSFVPAEGSYRITMRVERRRDGEWRIANPPPQLLVARSGFVEQYQAVPIYFLDHNRDGVVPNLRYVARRPASARPARVIELLLSGPSRRFRGAMGTALPPDARTETNVSEAGNGALVVNFSDLGRLRPPEKKLVAAQVVLSLQGVSNARVKLMEESSLLLPDKEVLRPADVASYRRNNHVRADVPPLAVVNEQLLTLDQQANRIPGPAGSGKYNVTTAAHSADGSKLAAVVRDPAGGVRLRVGPYGGPLWASEVTGNFTSRPTWRDATEVWVVVDNREIMRLVENGNGTWTARKVDSTAFSGGKPVTDLRISRDGTRVAGVVDGRIVVAGLVDKGGKVMLKHPTVLAGNPSGAAVRKIDWLDGDSLVATTESDLTPVTEVSVDGFRWTSYSAANLLQPVTSITVGPGRKVVVADRNELWQAGDQDELWRFLQGPINGQSIPFYPG</sequence>
<dbReference type="SUPFAM" id="SSF75011">
    <property type="entry name" value="3-carboxy-cis,cis-mucoante lactonizing enzyme"/>
    <property type="match status" value="1"/>
</dbReference>
<name>A0A839DVX3_9PSEU</name>
<feature type="chain" id="PRO_5032495352" description="GerMN domain-containing protein" evidence="2">
    <location>
        <begin position="26"/>
        <end position="578"/>
    </location>
</feature>
<gene>
    <name evidence="4" type="ORF">FHX42_002401</name>
</gene>
<dbReference type="AlphaFoldDB" id="A0A839DVX3"/>
<dbReference type="PROSITE" id="PS51257">
    <property type="entry name" value="PROKAR_LIPOPROTEIN"/>
    <property type="match status" value="1"/>
</dbReference>
<dbReference type="Proteomes" id="UP000569329">
    <property type="component" value="Unassembled WGS sequence"/>
</dbReference>
<evidence type="ECO:0000313" key="5">
    <source>
        <dbReference type="Proteomes" id="UP000569329"/>
    </source>
</evidence>
<dbReference type="InterPro" id="IPR018910">
    <property type="entry name" value="LpqB_C"/>
</dbReference>
<evidence type="ECO:0000256" key="2">
    <source>
        <dbReference type="SAM" id="SignalP"/>
    </source>
</evidence>
<dbReference type="EMBL" id="JACGWZ010000003">
    <property type="protein sequence ID" value="MBA8825050.1"/>
    <property type="molecule type" value="Genomic_DNA"/>
</dbReference>
<protein>
    <recommendedName>
        <fullName evidence="3">GerMN domain-containing protein</fullName>
    </recommendedName>
</protein>
<accession>A0A839DVX3</accession>
<dbReference type="RefSeq" id="WP_182544297.1">
    <property type="nucleotide sequence ID" value="NZ_JACGWZ010000003.1"/>
</dbReference>
<proteinExistence type="predicted"/>
<organism evidence="4 5">
    <name type="scientific">Halosaccharopolyspora lacisalsi</name>
    <dbReference type="NCBI Taxonomy" id="1000566"/>
    <lineage>
        <taxon>Bacteria</taxon>
        <taxon>Bacillati</taxon>
        <taxon>Actinomycetota</taxon>
        <taxon>Actinomycetes</taxon>
        <taxon>Pseudonocardiales</taxon>
        <taxon>Pseudonocardiaceae</taxon>
        <taxon>Halosaccharopolyspora</taxon>
    </lineage>
</organism>
<dbReference type="Pfam" id="PF10646">
    <property type="entry name" value="Germane"/>
    <property type="match status" value="1"/>
</dbReference>
<comment type="caution">
    <text evidence="4">The sequence shown here is derived from an EMBL/GenBank/DDBJ whole genome shotgun (WGS) entry which is preliminary data.</text>
</comment>
<dbReference type="SMART" id="SM00909">
    <property type="entry name" value="Germane"/>
    <property type="match status" value="1"/>
</dbReference>
<keyword evidence="5" id="KW-1185">Reference proteome</keyword>
<reference evidence="4 5" key="1">
    <citation type="submission" date="2020-07" db="EMBL/GenBank/DDBJ databases">
        <title>Sequencing the genomes of 1000 actinobacteria strains.</title>
        <authorList>
            <person name="Klenk H.-P."/>
        </authorList>
    </citation>
    <scope>NUCLEOTIDE SEQUENCE [LARGE SCALE GENOMIC DNA]</scope>
    <source>
        <strain evidence="4 5">DSM 45975</strain>
    </source>
</reference>
<evidence type="ECO:0000313" key="4">
    <source>
        <dbReference type="EMBL" id="MBA8825050.1"/>
    </source>
</evidence>
<feature type="domain" description="GerMN" evidence="3">
    <location>
        <begin position="208"/>
        <end position="296"/>
    </location>
</feature>
<dbReference type="InterPro" id="IPR059026">
    <property type="entry name" value="LpqB_N"/>
</dbReference>
<dbReference type="Pfam" id="PF25976">
    <property type="entry name" value="LpqB_N"/>
    <property type="match status" value="1"/>
</dbReference>